<organism evidence="3 4">
    <name type="scientific">Paractinoplanes ferrugineus</name>
    <dbReference type="NCBI Taxonomy" id="113564"/>
    <lineage>
        <taxon>Bacteria</taxon>
        <taxon>Bacillati</taxon>
        <taxon>Actinomycetota</taxon>
        <taxon>Actinomycetes</taxon>
        <taxon>Micromonosporales</taxon>
        <taxon>Micromonosporaceae</taxon>
        <taxon>Paractinoplanes</taxon>
    </lineage>
</organism>
<keyword evidence="4" id="KW-1185">Reference proteome</keyword>
<comment type="caution">
    <text evidence="3">The sequence shown here is derived from an EMBL/GenBank/DDBJ whole genome shotgun (WGS) entry which is preliminary data.</text>
</comment>
<accession>A0A919J8Q6</accession>
<proteinExistence type="predicted"/>
<feature type="signal peptide" evidence="2">
    <location>
        <begin position="1"/>
        <end position="23"/>
    </location>
</feature>
<evidence type="ECO:0000313" key="4">
    <source>
        <dbReference type="Proteomes" id="UP000598174"/>
    </source>
</evidence>
<evidence type="ECO:0000256" key="2">
    <source>
        <dbReference type="SAM" id="SignalP"/>
    </source>
</evidence>
<evidence type="ECO:0000313" key="3">
    <source>
        <dbReference type="EMBL" id="GIE16193.1"/>
    </source>
</evidence>
<dbReference type="AlphaFoldDB" id="A0A919J8Q6"/>
<gene>
    <name evidence="3" type="ORF">Afe05nite_80330</name>
</gene>
<evidence type="ECO:0000256" key="1">
    <source>
        <dbReference type="SAM" id="MobiDB-lite"/>
    </source>
</evidence>
<protein>
    <submittedName>
        <fullName evidence="3">Uncharacterized protein</fullName>
    </submittedName>
</protein>
<dbReference type="Proteomes" id="UP000598174">
    <property type="component" value="Unassembled WGS sequence"/>
</dbReference>
<feature type="region of interest" description="Disordered" evidence="1">
    <location>
        <begin position="33"/>
        <end position="71"/>
    </location>
</feature>
<feature type="chain" id="PRO_5037264906" evidence="2">
    <location>
        <begin position="24"/>
        <end position="214"/>
    </location>
</feature>
<dbReference type="EMBL" id="BOMM01000079">
    <property type="protein sequence ID" value="GIE16193.1"/>
    <property type="molecule type" value="Genomic_DNA"/>
</dbReference>
<reference evidence="3" key="1">
    <citation type="submission" date="2021-01" db="EMBL/GenBank/DDBJ databases">
        <title>Whole genome shotgun sequence of Actinoplanes ferrugineus NBRC 15555.</title>
        <authorList>
            <person name="Komaki H."/>
            <person name="Tamura T."/>
        </authorList>
    </citation>
    <scope>NUCLEOTIDE SEQUENCE</scope>
    <source>
        <strain evidence="3">NBRC 15555</strain>
    </source>
</reference>
<dbReference type="PROSITE" id="PS51257">
    <property type="entry name" value="PROKAR_LIPOPROTEIN"/>
    <property type="match status" value="1"/>
</dbReference>
<name>A0A919J8Q6_9ACTN</name>
<sequence>MRFSRSFVIAAALTFTASLTACAETGEPITATAPDTVSSAAPASSAPSPAGTADTTPVEKATTATRTAKARSGAKSDLSGIKITDIRPGASVVIDIATADADRFLQVGKGGKVDFTGRTRSDATMMSFQPANVSEPNRVVIVPPFWNEEVGTGYCVAATPDVALALEKCVPGKSSQIWRVQPAGDSGLFELRGAYGAVGANNVGSTLQVLPFAG</sequence>
<keyword evidence="2" id="KW-0732">Signal</keyword>